<dbReference type="Gene3D" id="3.30.420.10">
    <property type="entry name" value="Ribonuclease H-like superfamily/Ribonuclease H"/>
    <property type="match status" value="1"/>
</dbReference>
<dbReference type="PANTHER" id="PTHR37984:SF7">
    <property type="entry name" value="INTEGRASE CATALYTIC DOMAIN-CONTAINING PROTEIN"/>
    <property type="match status" value="1"/>
</dbReference>
<dbReference type="AlphaFoldDB" id="A0A6S7FTJ4"/>
<dbReference type="Pfam" id="PF00665">
    <property type="entry name" value="rve"/>
    <property type="match status" value="1"/>
</dbReference>
<proteinExistence type="predicted"/>
<dbReference type="InterPro" id="IPR001584">
    <property type="entry name" value="Integrase_cat-core"/>
</dbReference>
<organism evidence="8 9">
    <name type="scientific">Paramuricea clavata</name>
    <name type="common">Red gorgonian</name>
    <name type="synonym">Violescent sea-whip</name>
    <dbReference type="NCBI Taxonomy" id="317549"/>
    <lineage>
        <taxon>Eukaryota</taxon>
        <taxon>Metazoa</taxon>
        <taxon>Cnidaria</taxon>
        <taxon>Anthozoa</taxon>
        <taxon>Octocorallia</taxon>
        <taxon>Malacalcyonacea</taxon>
        <taxon>Plexauridae</taxon>
        <taxon>Paramuricea</taxon>
    </lineage>
</organism>
<keyword evidence="3" id="KW-0540">Nuclease</keyword>
<dbReference type="SUPFAM" id="SSF56672">
    <property type="entry name" value="DNA/RNA polymerases"/>
    <property type="match status" value="1"/>
</dbReference>
<evidence type="ECO:0000256" key="3">
    <source>
        <dbReference type="ARBA" id="ARBA00022722"/>
    </source>
</evidence>
<keyword evidence="4" id="KW-0255">Endonuclease</keyword>
<dbReference type="GO" id="GO:0015074">
    <property type="term" value="P:DNA integration"/>
    <property type="evidence" value="ECO:0007669"/>
    <property type="project" value="InterPro"/>
</dbReference>
<keyword evidence="6" id="KW-0695">RNA-directed DNA polymerase</keyword>
<dbReference type="InterPro" id="IPR050951">
    <property type="entry name" value="Retrovirus_Pol_polyprotein"/>
</dbReference>
<dbReference type="PROSITE" id="PS50994">
    <property type="entry name" value="INTEGRASE"/>
    <property type="match status" value="1"/>
</dbReference>
<accession>A0A6S7FTJ4</accession>
<dbReference type="Proteomes" id="UP001152795">
    <property type="component" value="Unassembled WGS sequence"/>
</dbReference>
<keyword evidence="2" id="KW-0548">Nucleotidyltransferase</keyword>
<dbReference type="InterPro" id="IPR043502">
    <property type="entry name" value="DNA/RNA_pol_sf"/>
</dbReference>
<keyword evidence="5" id="KW-0378">Hydrolase</keyword>
<evidence type="ECO:0000256" key="1">
    <source>
        <dbReference type="ARBA" id="ARBA00022679"/>
    </source>
</evidence>
<gene>
    <name evidence="8" type="ORF">PACLA_8A014474</name>
</gene>
<feature type="compositionally biased region" description="Polar residues" evidence="7">
    <location>
        <begin position="1178"/>
        <end position="1189"/>
    </location>
</feature>
<reference evidence="8" key="1">
    <citation type="submission" date="2020-04" db="EMBL/GenBank/DDBJ databases">
        <authorList>
            <person name="Alioto T."/>
            <person name="Alioto T."/>
            <person name="Gomez Garrido J."/>
        </authorList>
    </citation>
    <scope>NUCLEOTIDE SEQUENCE</scope>
    <source>
        <strain evidence="8">A484AB</strain>
    </source>
</reference>
<dbReference type="Pfam" id="PF17917">
    <property type="entry name" value="RT_RNaseH"/>
    <property type="match status" value="1"/>
</dbReference>
<dbReference type="InterPro" id="IPR041588">
    <property type="entry name" value="Integrase_H2C2"/>
</dbReference>
<dbReference type="GO" id="GO:0003964">
    <property type="term" value="F:RNA-directed DNA polymerase activity"/>
    <property type="evidence" value="ECO:0007669"/>
    <property type="project" value="UniProtKB-KW"/>
</dbReference>
<evidence type="ECO:0000256" key="6">
    <source>
        <dbReference type="ARBA" id="ARBA00022918"/>
    </source>
</evidence>
<dbReference type="InterPro" id="IPR043128">
    <property type="entry name" value="Rev_trsase/Diguanyl_cyclase"/>
</dbReference>
<sequence length="1220" mass="137727">MAVTGLATPRLDWHAADLPQALKKFKAVCELYFSGPLKSKSEQEKISYLLIWTGDEGIELASTWDLSDEERKKLNTYWTKFEEYVAPKSNFRLARYKLRTLKQAEGETIDSFLKKVRVNVQAKLLEQDSTLTLDKAIDIARTQEATSTQLADIRGPSNSIHGLEHKNRKKQQQQTLDKSSMKVCGNCGRSHDLSSRSLCPAFNTRCKNCNRLHHWGRVCRSGKQLTLHGKNHGKPQQYPKGKPQKQVNSLEQQPDHADPVVPQLYFHSISIHNLNEYNTQAIVDLNVSSDQVTKSVPCKIDTGAEGNVLPLDMYKQLYPNSHYNLNGKPSGLIPSNTRITAFGGHKIEHYGICKLHLTHNGNTTEYPFHVVNTSGMTIIGLPTCRSMNLVTLHYSIDLDTAKPPMSTSNGDLKAKKDILYEYGDVFNGIGCFNGEFHITLDPSVPPVIHPPRRVPEALREPLKKELDSLESQGIIVKDIFQRKVDETFGDLPGVTGIADDIVVHGKTRLEHDTNLRAVMERAKNAGIRFNPDKCIIACNQLPFFGHILTNEGLKLDPKKAEAISNMDPSTSLADLQTFLGMVQFLSRFIPNLASESAVLWDLTKKSSEFQWNPEHQAAVSKIKKLITDPSSLQYFDSRKPVVIQVDASTRGLGATLLQENGPVEYRSKLLTETEQRYSNIEREMLGIVHGLEKFHYYAYGRHVVIETDHKPLETIFKKNLASAPPRIARMMLRIQKYDIEIKYVPGKDIPLADALSRLSPCEADEITGLDISVHELHLHLNASNTRIKQIQVETANDFELTSLRSVISVGWPDKRSDCPPHLYPYWNYRDEMTVADGMILKGTRVLIPKTLQLEVLAQLHYAHQGSEKCKLRAKGSVFWNNINRDIDNMVRSCGPCQHNQHMNAKEPLTPHDVPPKPWHTLGSDLFFWNNSYYLLVCDYYSKFPLVRKLSNIQSSTVIAHLKSMFEEHGIPSKLVTGNDTQYTASTFQEFANLYGFEHVTTSPYYSQANGFIERNVQTVKGLLQKCKESGADPHLAMLCLRTTPIDHHLASPAELLNSRVYQSNLPAISKTTSFDPESNVKLQARQDLQKWYYDRSSKELPTLKPGCNVRVFNHHSHKWESGSVKQQTETPKSYVVDMSNGGTLVRNRRHLRPTGESDIPKSPNHHRQNPTADVELCPSTSVADNSTPIVRSPPKDLDGNPPIQLRRSSRTIKKPNKLNL</sequence>
<evidence type="ECO:0000256" key="5">
    <source>
        <dbReference type="ARBA" id="ARBA00022801"/>
    </source>
</evidence>
<dbReference type="Gene3D" id="1.10.340.70">
    <property type="match status" value="1"/>
</dbReference>
<dbReference type="InterPro" id="IPR036397">
    <property type="entry name" value="RNaseH_sf"/>
</dbReference>
<dbReference type="InterPro" id="IPR012337">
    <property type="entry name" value="RNaseH-like_sf"/>
</dbReference>
<keyword evidence="1" id="KW-0808">Transferase</keyword>
<feature type="compositionally biased region" description="Low complexity" evidence="7">
    <location>
        <begin position="234"/>
        <end position="246"/>
    </location>
</feature>
<feature type="region of interest" description="Disordered" evidence="7">
    <location>
        <begin position="1119"/>
        <end position="1220"/>
    </location>
</feature>
<evidence type="ECO:0000256" key="4">
    <source>
        <dbReference type="ARBA" id="ARBA00022759"/>
    </source>
</evidence>
<dbReference type="CDD" id="cd05481">
    <property type="entry name" value="retropepsin_like_LTR_1"/>
    <property type="match status" value="1"/>
</dbReference>
<keyword evidence="9" id="KW-1185">Reference proteome</keyword>
<evidence type="ECO:0000313" key="9">
    <source>
        <dbReference type="Proteomes" id="UP001152795"/>
    </source>
</evidence>
<dbReference type="PANTHER" id="PTHR37984">
    <property type="entry name" value="PROTEIN CBG26694"/>
    <property type="match status" value="1"/>
</dbReference>
<comment type="caution">
    <text evidence="8">The sequence shown here is derived from an EMBL/GenBank/DDBJ whole genome shotgun (WGS) entry which is preliminary data.</text>
</comment>
<dbReference type="Gene3D" id="3.30.70.270">
    <property type="match status" value="2"/>
</dbReference>
<dbReference type="Pfam" id="PF17921">
    <property type="entry name" value="Integrase_H2C2"/>
    <property type="match status" value="1"/>
</dbReference>
<dbReference type="SUPFAM" id="SSF53098">
    <property type="entry name" value="Ribonuclease H-like"/>
    <property type="match status" value="1"/>
</dbReference>
<feature type="compositionally biased region" description="Basic residues" evidence="7">
    <location>
        <begin position="1207"/>
        <end position="1220"/>
    </location>
</feature>
<dbReference type="CDD" id="cd09274">
    <property type="entry name" value="RNase_HI_RT_Ty3"/>
    <property type="match status" value="1"/>
</dbReference>
<dbReference type="InterPro" id="IPR041373">
    <property type="entry name" value="RT_RNaseH"/>
</dbReference>
<dbReference type="EMBL" id="CACRXK020000058">
    <property type="protein sequence ID" value="CAB3977611.1"/>
    <property type="molecule type" value="Genomic_DNA"/>
</dbReference>
<evidence type="ECO:0000256" key="2">
    <source>
        <dbReference type="ARBA" id="ARBA00022695"/>
    </source>
</evidence>
<evidence type="ECO:0000256" key="7">
    <source>
        <dbReference type="SAM" id="MobiDB-lite"/>
    </source>
</evidence>
<dbReference type="FunFam" id="3.30.420.10:FF:000063">
    <property type="entry name" value="Retrovirus-related Pol polyprotein from transposon 297-like Protein"/>
    <property type="match status" value="1"/>
</dbReference>
<feature type="region of interest" description="Disordered" evidence="7">
    <location>
        <begin position="153"/>
        <end position="179"/>
    </location>
</feature>
<dbReference type="OrthoDB" id="5980566at2759"/>
<dbReference type="GO" id="GO:0003676">
    <property type="term" value="F:nucleic acid binding"/>
    <property type="evidence" value="ECO:0007669"/>
    <property type="project" value="InterPro"/>
</dbReference>
<dbReference type="GO" id="GO:0016787">
    <property type="term" value="F:hydrolase activity"/>
    <property type="evidence" value="ECO:0007669"/>
    <property type="project" value="UniProtKB-KW"/>
</dbReference>
<protein>
    <submittedName>
        <fullName evidence="8">Retrovirus-related Pol poly from transposon 297</fullName>
    </submittedName>
</protein>
<name>A0A6S7FTJ4_PARCT</name>
<dbReference type="GO" id="GO:0004519">
    <property type="term" value="F:endonuclease activity"/>
    <property type="evidence" value="ECO:0007669"/>
    <property type="project" value="UniProtKB-KW"/>
</dbReference>
<dbReference type="FunFam" id="3.30.70.270:FF:000063">
    <property type="entry name" value="Zinc knuckle domaincontaining protein"/>
    <property type="match status" value="1"/>
</dbReference>
<feature type="region of interest" description="Disordered" evidence="7">
    <location>
        <begin position="226"/>
        <end position="255"/>
    </location>
</feature>
<dbReference type="FunFam" id="1.10.340.70:FF:000003">
    <property type="entry name" value="Protein CBG25708"/>
    <property type="match status" value="1"/>
</dbReference>
<evidence type="ECO:0000313" key="8">
    <source>
        <dbReference type="EMBL" id="CAB3977611.1"/>
    </source>
</evidence>